<protein>
    <submittedName>
        <fullName evidence="7">RNA polymerase sigma-70 factor, ECF subfamily</fullName>
    </submittedName>
</protein>
<dbReference type="Gene3D" id="1.10.1740.10">
    <property type="match status" value="1"/>
</dbReference>
<evidence type="ECO:0000256" key="2">
    <source>
        <dbReference type="ARBA" id="ARBA00023015"/>
    </source>
</evidence>
<evidence type="ECO:0000259" key="5">
    <source>
        <dbReference type="Pfam" id="PF04542"/>
    </source>
</evidence>
<organism evidence="7 8">
    <name type="scientific">Filimonas lacunae</name>
    <dbReference type="NCBI Taxonomy" id="477680"/>
    <lineage>
        <taxon>Bacteria</taxon>
        <taxon>Pseudomonadati</taxon>
        <taxon>Bacteroidota</taxon>
        <taxon>Chitinophagia</taxon>
        <taxon>Chitinophagales</taxon>
        <taxon>Chitinophagaceae</taxon>
        <taxon>Filimonas</taxon>
    </lineage>
</organism>
<evidence type="ECO:0000259" key="6">
    <source>
        <dbReference type="Pfam" id="PF08281"/>
    </source>
</evidence>
<dbReference type="GO" id="GO:0006352">
    <property type="term" value="P:DNA-templated transcription initiation"/>
    <property type="evidence" value="ECO:0007669"/>
    <property type="project" value="InterPro"/>
</dbReference>
<dbReference type="Pfam" id="PF08281">
    <property type="entry name" value="Sigma70_r4_2"/>
    <property type="match status" value="1"/>
</dbReference>
<dbReference type="PANTHER" id="PTHR43133:SF46">
    <property type="entry name" value="RNA POLYMERASE SIGMA-70 FACTOR ECF SUBFAMILY"/>
    <property type="match status" value="1"/>
</dbReference>
<dbReference type="CDD" id="cd06171">
    <property type="entry name" value="Sigma70_r4"/>
    <property type="match status" value="1"/>
</dbReference>
<dbReference type="SUPFAM" id="SSF88659">
    <property type="entry name" value="Sigma3 and sigma4 domains of RNA polymerase sigma factors"/>
    <property type="match status" value="1"/>
</dbReference>
<dbReference type="NCBIfam" id="TIGR02937">
    <property type="entry name" value="sigma70-ECF"/>
    <property type="match status" value="1"/>
</dbReference>
<dbReference type="InterPro" id="IPR013249">
    <property type="entry name" value="RNA_pol_sigma70_r4_t2"/>
</dbReference>
<evidence type="ECO:0000313" key="7">
    <source>
        <dbReference type="EMBL" id="SIT32375.1"/>
    </source>
</evidence>
<reference evidence="8" key="1">
    <citation type="submission" date="2017-01" db="EMBL/GenBank/DDBJ databases">
        <authorList>
            <person name="Varghese N."/>
            <person name="Submissions S."/>
        </authorList>
    </citation>
    <scope>NUCLEOTIDE SEQUENCE [LARGE SCALE GENOMIC DNA]</scope>
    <source>
        <strain evidence="8">DSM 21054</strain>
    </source>
</reference>
<dbReference type="EMBL" id="FTOR01000011">
    <property type="protein sequence ID" value="SIT32375.1"/>
    <property type="molecule type" value="Genomic_DNA"/>
</dbReference>
<dbReference type="Pfam" id="PF04542">
    <property type="entry name" value="Sigma70_r2"/>
    <property type="match status" value="1"/>
</dbReference>
<evidence type="ECO:0000256" key="1">
    <source>
        <dbReference type="ARBA" id="ARBA00010641"/>
    </source>
</evidence>
<dbReference type="InterPro" id="IPR013324">
    <property type="entry name" value="RNA_pol_sigma_r3/r4-like"/>
</dbReference>
<dbReference type="PANTHER" id="PTHR43133">
    <property type="entry name" value="RNA POLYMERASE ECF-TYPE SIGMA FACTO"/>
    <property type="match status" value="1"/>
</dbReference>
<dbReference type="InterPro" id="IPR039425">
    <property type="entry name" value="RNA_pol_sigma-70-like"/>
</dbReference>
<feature type="domain" description="RNA polymerase sigma-70 region 2" evidence="5">
    <location>
        <begin position="24"/>
        <end position="89"/>
    </location>
</feature>
<gene>
    <name evidence="7" type="ORF">SAMN05421788_111106</name>
</gene>
<keyword evidence="4" id="KW-0804">Transcription</keyword>
<dbReference type="GO" id="GO:0016987">
    <property type="term" value="F:sigma factor activity"/>
    <property type="evidence" value="ECO:0007669"/>
    <property type="project" value="UniProtKB-KW"/>
</dbReference>
<dbReference type="InterPro" id="IPR014284">
    <property type="entry name" value="RNA_pol_sigma-70_dom"/>
</dbReference>
<dbReference type="STRING" id="477680.SAMN05421788_111106"/>
<evidence type="ECO:0000313" key="8">
    <source>
        <dbReference type="Proteomes" id="UP000186917"/>
    </source>
</evidence>
<dbReference type="OrthoDB" id="655312at2"/>
<dbReference type="InterPro" id="IPR007627">
    <property type="entry name" value="RNA_pol_sigma70_r2"/>
</dbReference>
<dbReference type="Gene3D" id="1.10.10.10">
    <property type="entry name" value="Winged helix-like DNA-binding domain superfamily/Winged helix DNA-binding domain"/>
    <property type="match status" value="1"/>
</dbReference>
<dbReference type="SUPFAM" id="SSF88946">
    <property type="entry name" value="Sigma2 domain of RNA polymerase sigma factors"/>
    <property type="match status" value="1"/>
</dbReference>
<dbReference type="AlphaFoldDB" id="A0A173MB07"/>
<comment type="similarity">
    <text evidence="1">Belongs to the sigma-70 factor family. ECF subfamily.</text>
</comment>
<keyword evidence="8" id="KW-1185">Reference proteome</keyword>
<dbReference type="InterPro" id="IPR036388">
    <property type="entry name" value="WH-like_DNA-bd_sf"/>
</dbReference>
<dbReference type="KEGG" id="fln:FLA_0688"/>
<keyword evidence="2" id="KW-0805">Transcription regulation</keyword>
<proteinExistence type="inferred from homology"/>
<dbReference type="GO" id="GO:0003677">
    <property type="term" value="F:DNA binding"/>
    <property type="evidence" value="ECO:0007669"/>
    <property type="project" value="InterPro"/>
</dbReference>
<keyword evidence="3" id="KW-0731">Sigma factor</keyword>
<feature type="domain" description="RNA polymerase sigma factor 70 region 4 type 2" evidence="6">
    <location>
        <begin position="120"/>
        <end position="168"/>
    </location>
</feature>
<name>A0A173MB07_9BACT</name>
<accession>A0A173MB07</accession>
<evidence type="ECO:0000256" key="3">
    <source>
        <dbReference type="ARBA" id="ARBA00023082"/>
    </source>
</evidence>
<sequence length="194" mass="22848">MSIHDLQQDGSVQQEAGKSFTEVYRQYSPQIYLNVLKMVKDADTAEEITQEVFTSLWQRWDNLQIDKSLEGYIYRMSANKVYDFFRRLKSDRAMEAHFVALAVEHYSHIEEALQIRENEQLLHQAIEQLTPQQQKAYLLCKTQGYSYKEAAEMMGISVHTLKEYLVKANQTVRNYLITNIDKTLVLLFWVIIKK</sequence>
<dbReference type="Proteomes" id="UP000186917">
    <property type="component" value="Unassembled WGS sequence"/>
</dbReference>
<dbReference type="RefSeq" id="WP_076381962.1">
    <property type="nucleotide sequence ID" value="NZ_AP017422.1"/>
</dbReference>
<evidence type="ECO:0000256" key="4">
    <source>
        <dbReference type="ARBA" id="ARBA00023163"/>
    </source>
</evidence>
<dbReference type="InterPro" id="IPR013325">
    <property type="entry name" value="RNA_pol_sigma_r2"/>
</dbReference>